<evidence type="ECO:0000256" key="5">
    <source>
        <dbReference type="ARBA" id="ARBA00023237"/>
    </source>
</evidence>
<evidence type="ECO:0000256" key="1">
    <source>
        <dbReference type="ARBA" id="ARBA00004442"/>
    </source>
</evidence>
<protein>
    <submittedName>
        <fullName evidence="8">Putative outer membrane starch-binding protein</fullName>
    </submittedName>
</protein>
<dbReference type="Proteomes" id="UP000295499">
    <property type="component" value="Unassembled WGS sequence"/>
</dbReference>
<comment type="subcellular location">
    <subcellularLocation>
        <location evidence="1">Cell outer membrane</location>
    </subcellularLocation>
</comment>
<dbReference type="Pfam" id="PF14322">
    <property type="entry name" value="SusD-like_3"/>
    <property type="match status" value="1"/>
</dbReference>
<dbReference type="OrthoDB" id="621018at2"/>
<dbReference type="PROSITE" id="PS51257">
    <property type="entry name" value="PROKAR_LIPOPROTEIN"/>
    <property type="match status" value="1"/>
</dbReference>
<keyword evidence="3" id="KW-0732">Signal</keyword>
<dbReference type="SUPFAM" id="SSF48452">
    <property type="entry name" value="TPR-like"/>
    <property type="match status" value="1"/>
</dbReference>
<evidence type="ECO:0000256" key="3">
    <source>
        <dbReference type="ARBA" id="ARBA00022729"/>
    </source>
</evidence>
<evidence type="ECO:0000256" key="2">
    <source>
        <dbReference type="ARBA" id="ARBA00006275"/>
    </source>
</evidence>
<dbReference type="AlphaFoldDB" id="A0A4R6IRX6"/>
<keyword evidence="9" id="KW-1185">Reference proteome</keyword>
<name>A0A4R6IRX6_9SPHI</name>
<evidence type="ECO:0000256" key="4">
    <source>
        <dbReference type="ARBA" id="ARBA00023136"/>
    </source>
</evidence>
<evidence type="ECO:0000259" key="7">
    <source>
        <dbReference type="Pfam" id="PF14322"/>
    </source>
</evidence>
<comment type="caution">
    <text evidence="8">The sequence shown here is derived from an EMBL/GenBank/DDBJ whole genome shotgun (WGS) entry which is preliminary data.</text>
</comment>
<gene>
    <name evidence="8" type="ORF">CLV32_0904</name>
</gene>
<dbReference type="GO" id="GO:0009279">
    <property type="term" value="C:cell outer membrane"/>
    <property type="evidence" value="ECO:0007669"/>
    <property type="project" value="UniProtKB-SubCell"/>
</dbReference>
<evidence type="ECO:0000259" key="6">
    <source>
        <dbReference type="Pfam" id="PF07980"/>
    </source>
</evidence>
<keyword evidence="5" id="KW-0998">Cell outer membrane</keyword>
<dbReference type="RefSeq" id="WP_133552756.1">
    <property type="nucleotide sequence ID" value="NZ_SNWM01000001.1"/>
</dbReference>
<dbReference type="InterPro" id="IPR011990">
    <property type="entry name" value="TPR-like_helical_dom_sf"/>
</dbReference>
<sequence>MNRIIMQFLLAAVLLSGCKKFTDPAPQNNGDFENIYNEPSLAQGILLNGYTRLPTNGWSFSDVATDDAVSNDINNNFRRIATGQWSSAVNPLDQWTNSRAGIQYLNIFLAESDKVIWDTKDPMLNTMFNDRHKGEAYGLRAYLMFYMLQAHAGKIGNVLYGFPLVLEPESPSSNFNQPRATFDACIKQIYSDLDKAEQLLPLDYVDISGTSQIPAKYNGIKVETFNRVFGKFFNGRVTGRIAKAIRAKTAFMAASPAYAGGSATTWTDAANYTGQVLALNGWLTNLDPNGVTWYDNRAEIDGLASGATPREVLWRTNIGSNSDLEAANYPPTLSGQGRLNPTQNLVNAFPMANGYPISNTTQSGYNPANPYTGRDPRLAKYIVYNGNTIGPTNKVINTTVDLTTNDDGLNRREVSTRTGFYMKKLLRQDVSRTPSVNNQKHYRPHIRYTELFLNYAEAANEAFGPMSNGGNARSAYEIIKALRARAGVGSTNGDAYLESIKGDQDAMRTLIRNERRIELAFEGFRFWDLRRWNANMNEPVQGVSISQGRYQDIAVETRNYQDYMRYGPVPYSEILKYGALQQNTGW</sequence>
<accession>A0A4R6IRX6</accession>
<evidence type="ECO:0000313" key="9">
    <source>
        <dbReference type="Proteomes" id="UP000295499"/>
    </source>
</evidence>
<evidence type="ECO:0000313" key="8">
    <source>
        <dbReference type="EMBL" id="TDO24615.1"/>
    </source>
</evidence>
<comment type="similarity">
    <text evidence="2">Belongs to the SusD family.</text>
</comment>
<dbReference type="Gene3D" id="1.25.40.390">
    <property type="match status" value="1"/>
</dbReference>
<feature type="domain" description="RagB/SusD" evidence="6">
    <location>
        <begin position="316"/>
        <end position="586"/>
    </location>
</feature>
<dbReference type="InterPro" id="IPR012944">
    <property type="entry name" value="SusD_RagB_dom"/>
</dbReference>
<proteinExistence type="inferred from homology"/>
<dbReference type="InterPro" id="IPR033985">
    <property type="entry name" value="SusD-like_N"/>
</dbReference>
<organism evidence="8 9">
    <name type="scientific">Pedobacter duraquae</name>
    <dbReference type="NCBI Taxonomy" id="425511"/>
    <lineage>
        <taxon>Bacteria</taxon>
        <taxon>Pseudomonadati</taxon>
        <taxon>Bacteroidota</taxon>
        <taxon>Sphingobacteriia</taxon>
        <taxon>Sphingobacteriales</taxon>
        <taxon>Sphingobacteriaceae</taxon>
        <taxon>Pedobacter</taxon>
    </lineage>
</organism>
<keyword evidence="4" id="KW-0472">Membrane</keyword>
<dbReference type="EMBL" id="SNWM01000001">
    <property type="protein sequence ID" value="TDO24615.1"/>
    <property type="molecule type" value="Genomic_DNA"/>
</dbReference>
<feature type="domain" description="SusD-like N-terminal" evidence="7">
    <location>
        <begin position="59"/>
        <end position="205"/>
    </location>
</feature>
<reference evidence="8 9" key="1">
    <citation type="submission" date="2019-03" db="EMBL/GenBank/DDBJ databases">
        <title>Genomic Encyclopedia of Archaeal and Bacterial Type Strains, Phase II (KMG-II): from individual species to whole genera.</title>
        <authorList>
            <person name="Goeker M."/>
        </authorList>
    </citation>
    <scope>NUCLEOTIDE SEQUENCE [LARGE SCALE GENOMIC DNA]</scope>
    <source>
        <strain evidence="8 9">DSM 19034</strain>
    </source>
</reference>
<dbReference type="Pfam" id="PF07980">
    <property type="entry name" value="SusD_RagB"/>
    <property type="match status" value="1"/>
</dbReference>